<sequence length="138" mass="15143">MSYPWSPGRSTAPRKAAGKSGRGAIRLILRTARTVFADRGYEVSIEKIARRSGVGMGTIYRHFPSKSALVEHVAVGVMAQASAEIERASEEEPDTWAAFTRVLRHMAQHRSGQMNGISYGWLTTNPDRLAEWAGVPTS</sequence>
<dbReference type="GO" id="GO:0000976">
    <property type="term" value="F:transcription cis-regulatory region binding"/>
    <property type="evidence" value="ECO:0007669"/>
    <property type="project" value="TreeGrafter"/>
</dbReference>
<keyword evidence="1" id="KW-0805">Transcription regulation</keyword>
<protein>
    <submittedName>
        <fullName evidence="6">Putative TetR-family transcriptional regulator</fullName>
    </submittedName>
</protein>
<keyword evidence="2 4" id="KW-0238">DNA-binding</keyword>
<dbReference type="PANTHER" id="PTHR30055">
    <property type="entry name" value="HTH-TYPE TRANSCRIPTIONAL REGULATOR RUTR"/>
    <property type="match status" value="1"/>
</dbReference>
<dbReference type="PROSITE" id="PS01081">
    <property type="entry name" value="HTH_TETR_1"/>
    <property type="match status" value="1"/>
</dbReference>
<dbReference type="Gene3D" id="1.10.357.10">
    <property type="entry name" value="Tetracycline Repressor, domain 2"/>
    <property type="match status" value="1"/>
</dbReference>
<dbReference type="PRINTS" id="PR00455">
    <property type="entry name" value="HTHTETR"/>
</dbReference>
<gene>
    <name evidence="6" type="ORF">SSOG_00069</name>
</gene>
<dbReference type="SUPFAM" id="SSF46689">
    <property type="entry name" value="Homeodomain-like"/>
    <property type="match status" value="1"/>
</dbReference>
<feature type="DNA-binding region" description="H-T-H motif" evidence="4">
    <location>
        <begin position="44"/>
        <end position="63"/>
    </location>
</feature>
<dbReference type="InterPro" id="IPR050109">
    <property type="entry name" value="HTH-type_TetR-like_transc_reg"/>
</dbReference>
<dbReference type="EMBL" id="GG657754">
    <property type="protein sequence ID" value="EFL20356.1"/>
    <property type="molecule type" value="Genomic_DNA"/>
</dbReference>
<dbReference type="PROSITE" id="PS50977">
    <property type="entry name" value="HTH_TETR_2"/>
    <property type="match status" value="1"/>
</dbReference>
<evidence type="ECO:0000313" key="6">
    <source>
        <dbReference type="EMBL" id="EFL20356.1"/>
    </source>
</evidence>
<proteinExistence type="predicted"/>
<dbReference type="GO" id="GO:0003700">
    <property type="term" value="F:DNA-binding transcription factor activity"/>
    <property type="evidence" value="ECO:0007669"/>
    <property type="project" value="TreeGrafter"/>
</dbReference>
<evidence type="ECO:0000256" key="4">
    <source>
        <dbReference type="PROSITE-ProRule" id="PRU00335"/>
    </source>
</evidence>
<organism evidence="6 7">
    <name type="scientific">Streptomyces himastatinicus ATCC 53653</name>
    <dbReference type="NCBI Taxonomy" id="457427"/>
    <lineage>
        <taxon>Bacteria</taxon>
        <taxon>Bacillati</taxon>
        <taxon>Actinomycetota</taxon>
        <taxon>Actinomycetes</taxon>
        <taxon>Kitasatosporales</taxon>
        <taxon>Streptomycetaceae</taxon>
        <taxon>Streptomyces</taxon>
        <taxon>Streptomyces violaceusniger group</taxon>
    </lineage>
</organism>
<dbReference type="STRING" id="457427.SSOG_00069"/>
<dbReference type="InterPro" id="IPR001647">
    <property type="entry name" value="HTH_TetR"/>
</dbReference>
<evidence type="ECO:0000256" key="1">
    <source>
        <dbReference type="ARBA" id="ARBA00023015"/>
    </source>
</evidence>
<evidence type="ECO:0000256" key="2">
    <source>
        <dbReference type="ARBA" id="ARBA00023125"/>
    </source>
</evidence>
<dbReference type="InterPro" id="IPR009057">
    <property type="entry name" value="Homeodomain-like_sf"/>
</dbReference>
<reference evidence="6 7" key="1">
    <citation type="submission" date="2009-02" db="EMBL/GenBank/DDBJ databases">
        <title>Annotation of Streptomyces hygroscopicus strain ATCC 53653.</title>
        <authorList>
            <consortium name="The Broad Institute Genome Sequencing Platform"/>
            <consortium name="Broad Institute Microbial Sequencing Center"/>
            <person name="Fischbach M."/>
            <person name="Godfrey P."/>
            <person name="Ward D."/>
            <person name="Young S."/>
            <person name="Zeng Q."/>
            <person name="Koehrsen M."/>
            <person name="Alvarado L."/>
            <person name="Berlin A.M."/>
            <person name="Bochicchio J."/>
            <person name="Borenstein D."/>
            <person name="Chapman S.B."/>
            <person name="Chen Z."/>
            <person name="Engels R."/>
            <person name="Freedman E."/>
            <person name="Gellesch M."/>
            <person name="Goldberg J."/>
            <person name="Griggs A."/>
            <person name="Gujja S."/>
            <person name="Heilman E.R."/>
            <person name="Heiman D.I."/>
            <person name="Hepburn T.A."/>
            <person name="Howarth C."/>
            <person name="Jen D."/>
            <person name="Larson L."/>
            <person name="Lewis B."/>
            <person name="Mehta T."/>
            <person name="Park D."/>
            <person name="Pearson M."/>
            <person name="Richards J."/>
            <person name="Roberts A."/>
            <person name="Saif S."/>
            <person name="Shea T.D."/>
            <person name="Shenoy N."/>
            <person name="Sisk P."/>
            <person name="Stolte C."/>
            <person name="Sykes S.N."/>
            <person name="Thomson T."/>
            <person name="Walk T."/>
            <person name="White J."/>
            <person name="Yandava C."/>
            <person name="Straight P."/>
            <person name="Clardy J."/>
            <person name="Hung D."/>
            <person name="Kolter R."/>
            <person name="Mekalanos J."/>
            <person name="Walker S."/>
            <person name="Walsh C.T."/>
            <person name="Wieland-Brown L.C."/>
            <person name="Haas B."/>
            <person name="Nusbaum C."/>
            <person name="Birren B."/>
        </authorList>
    </citation>
    <scope>NUCLEOTIDE SEQUENCE [LARGE SCALE GENOMIC DNA]</scope>
    <source>
        <strain evidence="6 7">ATCC 53653</strain>
    </source>
</reference>
<keyword evidence="3" id="KW-0804">Transcription</keyword>
<feature type="domain" description="HTH tetR-type" evidence="5">
    <location>
        <begin position="22"/>
        <end position="81"/>
    </location>
</feature>
<dbReference type="AlphaFoldDB" id="D9W601"/>
<accession>D9W601</accession>
<evidence type="ECO:0000256" key="3">
    <source>
        <dbReference type="ARBA" id="ARBA00023163"/>
    </source>
</evidence>
<dbReference type="Proteomes" id="UP000003963">
    <property type="component" value="Unassembled WGS sequence"/>
</dbReference>
<dbReference type="Pfam" id="PF00440">
    <property type="entry name" value="TetR_N"/>
    <property type="match status" value="1"/>
</dbReference>
<evidence type="ECO:0000259" key="5">
    <source>
        <dbReference type="PROSITE" id="PS50977"/>
    </source>
</evidence>
<name>D9W601_9ACTN</name>
<dbReference type="HOGENOM" id="CLU_1854095_0_0_11"/>
<keyword evidence="7" id="KW-1185">Reference proteome</keyword>
<evidence type="ECO:0000313" key="7">
    <source>
        <dbReference type="Proteomes" id="UP000003963"/>
    </source>
</evidence>
<dbReference type="RefSeq" id="WP_009712180.1">
    <property type="nucleotide sequence ID" value="NZ_GG657754.1"/>
</dbReference>
<dbReference type="InterPro" id="IPR023772">
    <property type="entry name" value="DNA-bd_HTH_TetR-type_CS"/>
</dbReference>
<dbReference type="PANTHER" id="PTHR30055:SF234">
    <property type="entry name" value="HTH-TYPE TRANSCRIPTIONAL REGULATOR BETI"/>
    <property type="match status" value="1"/>
</dbReference>